<keyword evidence="1" id="KW-0812">Transmembrane</keyword>
<dbReference type="AlphaFoldDB" id="A0A0M0BRD7"/>
<keyword evidence="1" id="KW-0472">Membrane</keyword>
<dbReference type="Gene3D" id="3.40.50.360">
    <property type="match status" value="1"/>
</dbReference>
<evidence type="ECO:0000313" key="3">
    <source>
        <dbReference type="Proteomes" id="UP000037237"/>
    </source>
</evidence>
<gene>
    <name evidence="2" type="ORF">AC477_04520</name>
</gene>
<dbReference type="InterPro" id="IPR029039">
    <property type="entry name" value="Flavoprotein-like_sf"/>
</dbReference>
<evidence type="ECO:0008006" key="4">
    <source>
        <dbReference type="Google" id="ProtNLM"/>
    </source>
</evidence>
<dbReference type="Proteomes" id="UP000037237">
    <property type="component" value="Unassembled WGS sequence"/>
</dbReference>
<name>A0A0M0BRD7_9ARCH</name>
<proteinExistence type="predicted"/>
<protein>
    <recommendedName>
        <fullName evidence="4">Flavodoxin-like domain-containing protein</fullName>
    </recommendedName>
</protein>
<keyword evidence="1" id="KW-1133">Transmembrane helix</keyword>
<dbReference type="EMBL" id="LFWU01000110">
    <property type="protein sequence ID" value="KON30979.1"/>
    <property type="molecule type" value="Genomic_DNA"/>
</dbReference>
<feature type="transmembrane region" description="Helical" evidence="1">
    <location>
        <begin position="12"/>
        <end position="33"/>
    </location>
</feature>
<dbReference type="SUPFAM" id="SSF52218">
    <property type="entry name" value="Flavoproteins"/>
    <property type="match status" value="1"/>
</dbReference>
<organism evidence="2 3">
    <name type="scientific">miscellaneous Crenarchaeota group-1 archaeon SG8-32-1</name>
    <dbReference type="NCBI Taxonomy" id="1685124"/>
    <lineage>
        <taxon>Archaea</taxon>
        <taxon>Candidatus Bathyarchaeota</taxon>
        <taxon>MCG-1</taxon>
    </lineage>
</organism>
<reference evidence="2 3" key="1">
    <citation type="submission" date="2015-06" db="EMBL/GenBank/DDBJ databases">
        <title>New insights into the roles of widespread benthic archaea in carbon and nitrogen cycling.</title>
        <authorList>
            <person name="Lazar C.S."/>
            <person name="Baker B.J."/>
            <person name="Seitz K.W."/>
            <person name="Hyde A.S."/>
            <person name="Dick G.J."/>
            <person name="Hinrichs K.-U."/>
            <person name="Teske A.P."/>
        </authorList>
    </citation>
    <scope>NUCLEOTIDE SEQUENCE [LARGE SCALE GENOMIC DNA]</scope>
    <source>
        <strain evidence="2">SG8-32-1</strain>
    </source>
</reference>
<sequence length="191" mass="20922">MKLWPKKRWKKILLIILLTIIIISVPLLIYASFGMNSDVITELVIMNPGGSKTALILYHPGLSSFSYDVSYSFAEGLISNNWRVEIATPSIEAPTDLSKYDLLVISSNTYAFNPDAPTSRHLERIGDLKGIKTVVITLGAGSAESSQKVFENLVESHNGTIIESLLLYNMAPNEGGSSATETAEQFAKEIN</sequence>
<comment type="caution">
    <text evidence="2">The sequence shown here is derived from an EMBL/GenBank/DDBJ whole genome shotgun (WGS) entry which is preliminary data.</text>
</comment>
<evidence type="ECO:0000313" key="2">
    <source>
        <dbReference type="EMBL" id="KON30979.1"/>
    </source>
</evidence>
<accession>A0A0M0BRD7</accession>
<evidence type="ECO:0000256" key="1">
    <source>
        <dbReference type="SAM" id="Phobius"/>
    </source>
</evidence>